<feature type="non-terminal residue" evidence="1">
    <location>
        <position position="1"/>
    </location>
</feature>
<keyword evidence="2" id="KW-1185">Reference proteome</keyword>
<proteinExistence type="predicted"/>
<organism evidence="1 2">
    <name type="scientific">Cinara cedri</name>
    <dbReference type="NCBI Taxonomy" id="506608"/>
    <lineage>
        <taxon>Eukaryota</taxon>
        <taxon>Metazoa</taxon>
        <taxon>Ecdysozoa</taxon>
        <taxon>Arthropoda</taxon>
        <taxon>Hexapoda</taxon>
        <taxon>Insecta</taxon>
        <taxon>Pterygota</taxon>
        <taxon>Neoptera</taxon>
        <taxon>Paraneoptera</taxon>
        <taxon>Hemiptera</taxon>
        <taxon>Sternorrhyncha</taxon>
        <taxon>Aphidomorpha</taxon>
        <taxon>Aphidoidea</taxon>
        <taxon>Aphididae</taxon>
        <taxon>Lachninae</taxon>
        <taxon>Cinara</taxon>
    </lineage>
</organism>
<accession>A0A5E4MXS7</accession>
<evidence type="ECO:0000313" key="2">
    <source>
        <dbReference type="Proteomes" id="UP000325440"/>
    </source>
</evidence>
<sequence>FLSLYRLNGIQTKQELRDKLEEMYSIQNNGDLYSKATHTVIKDIDGKYRLFYIMHKQIHRIVGAYNFIRQGLRRNVNGIYSLSGDFLWIKKIGIITKISVWKNN</sequence>
<dbReference type="Proteomes" id="UP000325440">
    <property type="component" value="Unassembled WGS sequence"/>
</dbReference>
<evidence type="ECO:0000313" key="1">
    <source>
        <dbReference type="EMBL" id="VVC37130.1"/>
    </source>
</evidence>
<dbReference type="EMBL" id="CABPRJ010001442">
    <property type="protein sequence ID" value="VVC37130.1"/>
    <property type="molecule type" value="Genomic_DNA"/>
</dbReference>
<name>A0A5E4MXS7_9HEMI</name>
<dbReference type="AlphaFoldDB" id="A0A5E4MXS7"/>
<reference evidence="1 2" key="1">
    <citation type="submission" date="2019-08" db="EMBL/GenBank/DDBJ databases">
        <authorList>
            <person name="Alioto T."/>
            <person name="Alioto T."/>
            <person name="Gomez Garrido J."/>
        </authorList>
    </citation>
    <scope>NUCLEOTIDE SEQUENCE [LARGE SCALE GENOMIC DNA]</scope>
</reference>
<protein>
    <submittedName>
        <fullName evidence="1">Uncharacterized protein</fullName>
    </submittedName>
</protein>
<gene>
    <name evidence="1" type="ORF">CINCED_3A016027</name>
</gene>